<dbReference type="KEGG" id="pka:PQ456_11165"/>
<dbReference type="Proteomes" id="UP001220509">
    <property type="component" value="Chromosome"/>
</dbReference>
<evidence type="ECO:0008006" key="3">
    <source>
        <dbReference type="Google" id="ProtNLM"/>
    </source>
</evidence>
<gene>
    <name evidence="1" type="ORF">PQ456_11165</name>
</gene>
<dbReference type="AlphaFoldDB" id="A0AAX3M9F2"/>
<evidence type="ECO:0000313" key="1">
    <source>
        <dbReference type="EMBL" id="WCT58041.1"/>
    </source>
</evidence>
<keyword evidence="2" id="KW-1185">Reference proteome</keyword>
<reference evidence="1 2" key="1">
    <citation type="submission" date="2023-02" db="EMBL/GenBank/DDBJ databases">
        <title>Genome sequence of Paenibacillus kyungheensis KACC 18744.</title>
        <authorList>
            <person name="Kim S."/>
            <person name="Heo J."/>
            <person name="Kwon S.-W."/>
        </authorList>
    </citation>
    <scope>NUCLEOTIDE SEQUENCE [LARGE SCALE GENOMIC DNA]</scope>
    <source>
        <strain evidence="1 2">KACC 18744</strain>
    </source>
</reference>
<protein>
    <recommendedName>
        <fullName evidence="3">PD-(D/E)XK nuclease superfamily protein</fullName>
    </recommendedName>
</protein>
<proteinExistence type="predicted"/>
<accession>A0AAX3M9F2</accession>
<dbReference type="EMBL" id="CP117416">
    <property type="protein sequence ID" value="WCT58041.1"/>
    <property type="molecule type" value="Genomic_DNA"/>
</dbReference>
<name>A0AAX3M9F2_9BACL</name>
<sequence length="79" mass="9311">MTEYTRSGVRRSGDYLQDLVALENIFEMLEHPKRFKYIKVEADEVGYLDHVVALNSNGRYVVKQVKFSTYPEQDDDEYT</sequence>
<organism evidence="1 2">
    <name type="scientific">Paenibacillus kyungheensis</name>
    <dbReference type="NCBI Taxonomy" id="1452732"/>
    <lineage>
        <taxon>Bacteria</taxon>
        <taxon>Bacillati</taxon>
        <taxon>Bacillota</taxon>
        <taxon>Bacilli</taxon>
        <taxon>Bacillales</taxon>
        <taxon>Paenibacillaceae</taxon>
        <taxon>Paenibacillus</taxon>
    </lineage>
</organism>
<dbReference type="RefSeq" id="WP_273616202.1">
    <property type="nucleotide sequence ID" value="NZ_CP117416.1"/>
</dbReference>
<evidence type="ECO:0000313" key="2">
    <source>
        <dbReference type="Proteomes" id="UP001220509"/>
    </source>
</evidence>